<comment type="caution">
    <text evidence="1">The sequence shown here is derived from an EMBL/GenBank/DDBJ whole genome shotgun (WGS) entry which is preliminary data.</text>
</comment>
<proteinExistence type="predicted"/>
<protein>
    <submittedName>
        <fullName evidence="1">Calcium-binding protein</fullName>
    </submittedName>
</protein>
<gene>
    <name evidence="1" type="ORF">CCACVL1_23670</name>
</gene>
<evidence type="ECO:0000313" key="2">
    <source>
        <dbReference type="Proteomes" id="UP000188268"/>
    </source>
</evidence>
<sequence length="109" mass="11337">MALSSMVALPSSSNPLHPGFYPGDLPGPSSVYPGGVPSTALSSMVSLPSSSNPHHPPPPMFEFYSGGHPGVYPPMGGVPSTTSSSMVVHSAINTFQDILFIMCSVWLPH</sequence>
<reference evidence="1 2" key="1">
    <citation type="submission" date="2013-09" db="EMBL/GenBank/DDBJ databases">
        <title>Corchorus capsularis genome sequencing.</title>
        <authorList>
            <person name="Alam M."/>
            <person name="Haque M.S."/>
            <person name="Islam M.S."/>
            <person name="Emdad E.M."/>
            <person name="Islam M.M."/>
            <person name="Ahmed B."/>
            <person name="Halim A."/>
            <person name="Hossen Q.M.M."/>
            <person name="Hossain M.Z."/>
            <person name="Ahmed R."/>
            <person name="Khan M.M."/>
            <person name="Islam R."/>
            <person name="Rashid M.M."/>
            <person name="Khan S.A."/>
            <person name="Rahman M.S."/>
            <person name="Alam M."/>
        </authorList>
    </citation>
    <scope>NUCLEOTIDE SEQUENCE [LARGE SCALE GENOMIC DNA]</scope>
    <source>
        <strain evidence="2">cv. CVL-1</strain>
        <tissue evidence="1">Whole seedling</tissue>
    </source>
</reference>
<accession>A0A1R3GT52</accession>
<name>A0A1R3GT52_COCAP</name>
<evidence type="ECO:0000313" key="1">
    <source>
        <dbReference type="EMBL" id="OMO61239.1"/>
    </source>
</evidence>
<dbReference type="Gramene" id="OMO61239">
    <property type="protein sequence ID" value="OMO61239"/>
    <property type="gene ID" value="CCACVL1_23670"/>
</dbReference>
<keyword evidence="2" id="KW-1185">Reference proteome</keyword>
<dbReference type="EMBL" id="AWWV01013536">
    <property type="protein sequence ID" value="OMO61239.1"/>
    <property type="molecule type" value="Genomic_DNA"/>
</dbReference>
<organism evidence="1 2">
    <name type="scientific">Corchorus capsularis</name>
    <name type="common">Jute</name>
    <dbReference type="NCBI Taxonomy" id="210143"/>
    <lineage>
        <taxon>Eukaryota</taxon>
        <taxon>Viridiplantae</taxon>
        <taxon>Streptophyta</taxon>
        <taxon>Embryophyta</taxon>
        <taxon>Tracheophyta</taxon>
        <taxon>Spermatophyta</taxon>
        <taxon>Magnoliopsida</taxon>
        <taxon>eudicotyledons</taxon>
        <taxon>Gunneridae</taxon>
        <taxon>Pentapetalae</taxon>
        <taxon>rosids</taxon>
        <taxon>malvids</taxon>
        <taxon>Malvales</taxon>
        <taxon>Malvaceae</taxon>
        <taxon>Grewioideae</taxon>
        <taxon>Apeibeae</taxon>
        <taxon>Corchorus</taxon>
    </lineage>
</organism>
<dbReference type="AlphaFoldDB" id="A0A1R3GT52"/>
<dbReference type="Proteomes" id="UP000188268">
    <property type="component" value="Unassembled WGS sequence"/>
</dbReference>